<dbReference type="RefSeq" id="WP_112790170.1">
    <property type="nucleotide sequence ID" value="NZ_CP040417.1"/>
</dbReference>
<evidence type="ECO:0000313" key="2">
    <source>
        <dbReference type="Proteomes" id="UP000249099"/>
    </source>
</evidence>
<evidence type="ECO:0000313" key="1">
    <source>
        <dbReference type="EMBL" id="RAN63375.1"/>
    </source>
</evidence>
<organism evidence="1 2">
    <name type="scientific">Dolosigranulum pigrum</name>
    <dbReference type="NCBI Taxonomy" id="29394"/>
    <lineage>
        <taxon>Bacteria</taxon>
        <taxon>Bacillati</taxon>
        <taxon>Bacillota</taxon>
        <taxon>Bacilli</taxon>
        <taxon>Lactobacillales</taxon>
        <taxon>Carnobacteriaceae</taxon>
        <taxon>Dolosigranulum</taxon>
    </lineage>
</organism>
<name>A0A328KLL3_9LACT</name>
<comment type="caution">
    <text evidence="1">The sequence shown here is derived from an EMBL/GenBank/DDBJ whole genome shotgun (WGS) entry which is preliminary data.</text>
</comment>
<proteinExistence type="predicted"/>
<dbReference type="Proteomes" id="UP000249099">
    <property type="component" value="Unassembled WGS sequence"/>
</dbReference>
<reference evidence="1 2" key="1">
    <citation type="submission" date="2017-03" db="EMBL/GenBank/DDBJ databases">
        <title>wgs assembly of Dolosigranulum pigrum KPL CDC strains.</title>
        <authorList>
            <person name="Brugger S.D."/>
            <person name="Pettigrew M."/>
            <person name="Kong Y."/>
            <person name="Lemon K.P."/>
        </authorList>
    </citation>
    <scope>NUCLEOTIDE SEQUENCE [LARGE SCALE GENOMIC DNA]</scope>
    <source>
        <strain evidence="1 2">KPL1931_CDC4294-98</strain>
    </source>
</reference>
<sequence>MNKVLYALESKFRQRIANKESLLLSLVILAIGFIFVIMFVSKWLDAKAEINRIDWLYRDEDVLVITDYTNDLFPDMSPNAERILTDELLVGDHYNMVSGITNHYHNYIPPLQSERDLWQLFDTRSDVIIAGENLKRQHNLEIGDEIHIGESIYHLIGFTLEPLWQNRYVTHFDEVDNQLQTSLRRSEYLINISEVSSQYQSNPTLADRARELEASTRGVQNIISVVTLFLLFIMLMNVSLVLAATLEQVRHADMVRTIFGQGEKLRQLLVLVDTLLLVTVSFHLGVGVYYIIRGSIPVFFYFELTWPVYTISWGLIIIVSSVLAAILSRWQGRRLTIQLLRG</sequence>
<gene>
    <name evidence="1" type="ORF">B8A44_05815</name>
</gene>
<dbReference type="AlphaFoldDB" id="A0A328KLL3"/>
<protein>
    <submittedName>
        <fullName evidence="1">Uncharacterized protein</fullName>
    </submittedName>
</protein>
<dbReference type="EMBL" id="NAQV01000016">
    <property type="protein sequence ID" value="RAN63375.1"/>
    <property type="molecule type" value="Genomic_DNA"/>
</dbReference>
<accession>A0A328KLL3</accession>